<dbReference type="InterPro" id="IPR009100">
    <property type="entry name" value="AcylCoA_DH/oxidase_NM_dom_sf"/>
</dbReference>
<dbReference type="SUPFAM" id="SSF56645">
    <property type="entry name" value="Acyl-CoA dehydrogenase NM domain-like"/>
    <property type="match status" value="1"/>
</dbReference>
<accession>A0ABT0UYF9</accession>
<sequence>MSTGTPTEDHQLLRRTVRDFAQSEIAPRITHMEATGQIERDLVTAMARQGWIGVTIPAAYGGMDAGHVAKTVIIEELSRVSAAMGAAAQASMLGVAKILHLGNDEQQHTWLPQIAEGVCLPTIAVTETESGGHVLGMRSRARRTGSGWVVTGRKVYIGNSHLGHLHGVIVCWATLKMPTEAALKMPMSEDA</sequence>
<proteinExistence type="predicted"/>
<dbReference type="InterPro" id="IPR037069">
    <property type="entry name" value="AcylCoA_DH/ox_N_sf"/>
</dbReference>
<organism evidence="2 3">
    <name type="scientific">Streptomyces albipurpureus</name>
    <dbReference type="NCBI Taxonomy" id="2897419"/>
    <lineage>
        <taxon>Bacteria</taxon>
        <taxon>Bacillati</taxon>
        <taxon>Actinomycetota</taxon>
        <taxon>Actinomycetes</taxon>
        <taxon>Kitasatosporales</taxon>
        <taxon>Streptomycetaceae</taxon>
        <taxon>Streptomyces</taxon>
    </lineage>
</organism>
<evidence type="ECO:0000313" key="3">
    <source>
        <dbReference type="Proteomes" id="UP001431429"/>
    </source>
</evidence>
<keyword evidence="3" id="KW-1185">Reference proteome</keyword>
<dbReference type="PANTHER" id="PTHR43884">
    <property type="entry name" value="ACYL-COA DEHYDROGENASE"/>
    <property type="match status" value="1"/>
</dbReference>
<dbReference type="Proteomes" id="UP001431429">
    <property type="component" value="Unassembled WGS sequence"/>
</dbReference>
<feature type="domain" description="Acyl-CoA dehydrogenase/oxidase N-terminal" evidence="1">
    <location>
        <begin position="7"/>
        <end position="117"/>
    </location>
</feature>
<dbReference type="InterPro" id="IPR046373">
    <property type="entry name" value="Acyl-CoA_Oxase/DH_mid-dom_sf"/>
</dbReference>
<dbReference type="InterPro" id="IPR013786">
    <property type="entry name" value="AcylCoA_DH/ox_N"/>
</dbReference>
<dbReference type="RefSeq" id="WP_250923910.1">
    <property type="nucleotide sequence ID" value="NZ_JAMQAW010000079.1"/>
</dbReference>
<dbReference type="Gene3D" id="1.10.540.10">
    <property type="entry name" value="Acyl-CoA dehydrogenase/oxidase, N-terminal domain"/>
    <property type="match status" value="1"/>
</dbReference>
<protein>
    <submittedName>
        <fullName evidence="2">Acyl-CoA dehydrogenase family protein</fullName>
    </submittedName>
</protein>
<comment type="caution">
    <text evidence="2">The sequence shown here is derived from an EMBL/GenBank/DDBJ whole genome shotgun (WGS) entry which is preliminary data.</text>
</comment>
<dbReference type="Pfam" id="PF02771">
    <property type="entry name" value="Acyl-CoA_dh_N"/>
    <property type="match status" value="1"/>
</dbReference>
<evidence type="ECO:0000259" key="1">
    <source>
        <dbReference type="Pfam" id="PF02771"/>
    </source>
</evidence>
<feature type="non-terminal residue" evidence="2">
    <location>
        <position position="191"/>
    </location>
</feature>
<reference evidence="2" key="1">
    <citation type="submission" date="2022-06" db="EMBL/GenBank/DDBJ databases">
        <title>Genome public.</title>
        <authorList>
            <person name="Sun Q."/>
        </authorList>
    </citation>
    <scope>NUCLEOTIDE SEQUENCE</scope>
    <source>
        <strain evidence="2">CWNU-1</strain>
    </source>
</reference>
<dbReference type="Gene3D" id="2.40.110.10">
    <property type="entry name" value="Butyryl-CoA Dehydrogenase, subunit A, domain 2"/>
    <property type="match status" value="1"/>
</dbReference>
<dbReference type="PANTHER" id="PTHR43884:SF12">
    <property type="entry name" value="ISOVALERYL-COA DEHYDROGENASE, MITOCHONDRIAL-RELATED"/>
    <property type="match status" value="1"/>
</dbReference>
<name>A0ABT0UYF9_9ACTN</name>
<evidence type="ECO:0000313" key="2">
    <source>
        <dbReference type="EMBL" id="MCM2393613.1"/>
    </source>
</evidence>
<dbReference type="EMBL" id="JAMQAW010000079">
    <property type="protein sequence ID" value="MCM2393613.1"/>
    <property type="molecule type" value="Genomic_DNA"/>
</dbReference>
<gene>
    <name evidence="2" type="ORF">NBG84_36000</name>
</gene>